<accession>A0A7J9KXX8</accession>
<name>A0A7J9KXX8_GOSSC</name>
<dbReference type="GO" id="GO:0090307">
    <property type="term" value="P:mitotic spindle assembly"/>
    <property type="evidence" value="ECO:0007669"/>
    <property type="project" value="TreeGrafter"/>
</dbReference>
<comment type="caution">
    <text evidence="3">The sequence shown here is derived from an EMBL/GenBank/DDBJ whole genome shotgun (WGS) entry which is preliminary data.</text>
</comment>
<proteinExistence type="predicted"/>
<evidence type="ECO:0000313" key="4">
    <source>
        <dbReference type="Proteomes" id="UP000593576"/>
    </source>
</evidence>
<dbReference type="PANTHER" id="PTHR14326:SF15">
    <property type="entry name" value="OS06G0130200 PROTEIN"/>
    <property type="match status" value="1"/>
</dbReference>
<dbReference type="GO" id="GO:0030295">
    <property type="term" value="F:protein kinase activator activity"/>
    <property type="evidence" value="ECO:0007669"/>
    <property type="project" value="TreeGrafter"/>
</dbReference>
<feature type="non-terminal residue" evidence="3">
    <location>
        <position position="1"/>
    </location>
</feature>
<dbReference type="Pfam" id="PF12214">
    <property type="entry name" value="TPX2_importin"/>
    <property type="match status" value="1"/>
</dbReference>
<reference evidence="3 4" key="1">
    <citation type="journal article" date="2019" name="Genome Biol. Evol.">
        <title>Insights into the evolution of the New World diploid cottons (Gossypium, subgenus Houzingenia) based on genome sequencing.</title>
        <authorList>
            <person name="Grover C.E."/>
            <person name="Arick M.A. 2nd"/>
            <person name="Thrash A."/>
            <person name="Conover J.L."/>
            <person name="Sanders W.S."/>
            <person name="Peterson D.G."/>
            <person name="Frelichowski J.E."/>
            <person name="Scheffler J.A."/>
            <person name="Scheffler B.E."/>
            <person name="Wendel J.F."/>
        </authorList>
    </citation>
    <scope>NUCLEOTIDE SEQUENCE [LARGE SCALE GENOMIC DNA]</scope>
    <source>
        <strain evidence="3">1</strain>
        <tissue evidence="3">Leaf</tissue>
    </source>
</reference>
<dbReference type="GO" id="GO:0005880">
    <property type="term" value="C:nuclear microtubule"/>
    <property type="evidence" value="ECO:0007669"/>
    <property type="project" value="TreeGrafter"/>
</dbReference>
<dbReference type="EMBL" id="JABFAF010000003">
    <property type="protein sequence ID" value="MBA0851291.1"/>
    <property type="molecule type" value="Genomic_DNA"/>
</dbReference>
<feature type="domain" description="TPX2 central" evidence="2">
    <location>
        <begin position="265"/>
        <end position="443"/>
    </location>
</feature>
<dbReference type="InterPro" id="IPR009675">
    <property type="entry name" value="TPX2_fam"/>
</dbReference>
<dbReference type="Proteomes" id="UP000593576">
    <property type="component" value="Unassembled WGS sequence"/>
</dbReference>
<dbReference type="AlphaFoldDB" id="A0A7J9KXX8"/>
<dbReference type="PANTHER" id="PTHR14326">
    <property type="entry name" value="TARGETING PROTEIN FOR XKLP2"/>
    <property type="match status" value="1"/>
</dbReference>
<dbReference type="GO" id="GO:0060236">
    <property type="term" value="P:regulation of mitotic spindle organization"/>
    <property type="evidence" value="ECO:0007669"/>
    <property type="project" value="InterPro"/>
</dbReference>
<dbReference type="InterPro" id="IPR027330">
    <property type="entry name" value="TPX2_central_dom"/>
</dbReference>
<feature type="region of interest" description="Disordered" evidence="1">
    <location>
        <begin position="89"/>
        <end position="119"/>
    </location>
</feature>
<evidence type="ECO:0000256" key="1">
    <source>
        <dbReference type="SAM" id="MobiDB-lite"/>
    </source>
</evidence>
<keyword evidence="4" id="KW-1185">Reference proteome</keyword>
<evidence type="ECO:0000313" key="3">
    <source>
        <dbReference type="EMBL" id="MBA0851291.1"/>
    </source>
</evidence>
<organism evidence="3 4">
    <name type="scientific">Gossypium schwendimanii</name>
    <name type="common">Cotton</name>
    <dbReference type="NCBI Taxonomy" id="34291"/>
    <lineage>
        <taxon>Eukaryota</taxon>
        <taxon>Viridiplantae</taxon>
        <taxon>Streptophyta</taxon>
        <taxon>Embryophyta</taxon>
        <taxon>Tracheophyta</taxon>
        <taxon>Spermatophyta</taxon>
        <taxon>Magnoliopsida</taxon>
        <taxon>eudicotyledons</taxon>
        <taxon>Gunneridae</taxon>
        <taxon>Pentapetalae</taxon>
        <taxon>rosids</taxon>
        <taxon>malvids</taxon>
        <taxon>Malvales</taxon>
        <taxon>Malvaceae</taxon>
        <taxon>Malvoideae</taxon>
        <taxon>Gossypium</taxon>
    </lineage>
</organism>
<dbReference type="GO" id="GO:0005819">
    <property type="term" value="C:spindle"/>
    <property type="evidence" value="ECO:0007669"/>
    <property type="project" value="InterPro"/>
</dbReference>
<protein>
    <recommendedName>
        <fullName evidence="2">TPX2 central domain-containing protein</fullName>
    </recommendedName>
</protein>
<sequence length="518" mass="57379">MEEEMEIEPVFEVSEVDLDYEFDAAQFFDFTREESPSEASDAERWFESAPSYPPSPFVTKLVLGEGSLLENVTTPVKCKEVDDIGRLPENDSELEFSSMDASKRGLTTSNNIPDNKPKAESNVTKLFMPRSSTLMKPTASRLAKQNFPPQVASTRFKKLQVPNSDRSLVHSSGVGSQAAKRQKLEGGLTHKVHQLEKFPVLPPFCSYSGGFLVAAIFIGHAGFSECHRKVNSVMVNEVKQQTTFVHKVPKKDVTADRNTINIKPKLTIPREPALQTAHRAQRVLPKNGAKQEHVTSAMHKFKARPLNRKVDSRGSFIASSKEECSKITRVSSKDCTFLFVPGLRAFDKEFHLKTSERAVQLPSSVSSSSFQTNDYDKGFVKPCTNSTNRNGTREVRSAMDATRLDSCDTNYNIKAHLLNKKIFSGKGDLGVSKNIKKETTAPMLSLTSELQPSNGSQMKVACPTFISTKFASDGCMTEVVNQSSIRYVRVVNFVSFHLSFVIVKFIHGDNAGALASAE</sequence>
<gene>
    <name evidence="3" type="ORF">Goshw_017035</name>
</gene>
<dbReference type="OrthoDB" id="1684416at2759"/>
<evidence type="ECO:0000259" key="2">
    <source>
        <dbReference type="Pfam" id="PF12214"/>
    </source>
</evidence>
<dbReference type="GO" id="GO:0008017">
    <property type="term" value="F:microtubule binding"/>
    <property type="evidence" value="ECO:0007669"/>
    <property type="project" value="TreeGrafter"/>
</dbReference>